<comment type="pathway">
    <text evidence="7">Purine metabolism.</text>
</comment>
<dbReference type="InterPro" id="IPR016185">
    <property type="entry name" value="PreATP-grasp_dom_sf"/>
</dbReference>
<dbReference type="RefSeq" id="WP_017867282.1">
    <property type="nucleotide sequence ID" value="NZ_BJYB01000011.1"/>
</dbReference>
<dbReference type="Gene3D" id="3.40.50.20">
    <property type="match status" value="1"/>
</dbReference>
<dbReference type="GO" id="GO:0005524">
    <property type="term" value="F:ATP binding"/>
    <property type="evidence" value="ECO:0007669"/>
    <property type="project" value="UniProtKB-UniRule"/>
</dbReference>
<feature type="compositionally biased region" description="Basic and acidic residues" evidence="9">
    <location>
        <begin position="384"/>
        <end position="396"/>
    </location>
</feature>
<evidence type="ECO:0000313" key="11">
    <source>
        <dbReference type="EMBL" id="KRN98202.1"/>
    </source>
</evidence>
<evidence type="ECO:0000256" key="9">
    <source>
        <dbReference type="SAM" id="MobiDB-lite"/>
    </source>
</evidence>
<feature type="region of interest" description="Disordered" evidence="9">
    <location>
        <begin position="376"/>
        <end position="396"/>
    </location>
</feature>
<dbReference type="InterPro" id="IPR013815">
    <property type="entry name" value="ATP_grasp_subdomain_1"/>
</dbReference>
<gene>
    <name evidence="11" type="ORF">IV66_GL002144</name>
</gene>
<comment type="cofactor">
    <cofactor evidence="1">
        <name>Mn(2+)</name>
        <dbReference type="ChEBI" id="CHEBI:29035"/>
    </cofactor>
</comment>
<evidence type="ECO:0000256" key="5">
    <source>
        <dbReference type="ARBA" id="ARBA00022840"/>
    </source>
</evidence>
<dbReference type="PANTHER" id="PTHR11609:SF5">
    <property type="entry name" value="PHOSPHORIBOSYLAMINOIMIDAZOLE CARBOXYLASE"/>
    <property type="match status" value="1"/>
</dbReference>
<dbReference type="Proteomes" id="UP000051886">
    <property type="component" value="Unassembled WGS sequence"/>
</dbReference>
<dbReference type="PATRIC" id="fig|449659.4.peg.2203"/>
<evidence type="ECO:0000256" key="1">
    <source>
        <dbReference type="ARBA" id="ARBA00001936"/>
    </source>
</evidence>
<keyword evidence="5 8" id="KW-0067">ATP-binding</keyword>
<keyword evidence="4" id="KW-0658">Purine biosynthesis</keyword>
<dbReference type="InterPro" id="IPR054350">
    <property type="entry name" value="PurT/PurK_preATP-grasp"/>
</dbReference>
<proteinExistence type="predicted"/>
<dbReference type="Pfam" id="PF22660">
    <property type="entry name" value="RS_preATP-grasp-like"/>
    <property type="match status" value="1"/>
</dbReference>
<dbReference type="Gene3D" id="3.30.470.20">
    <property type="entry name" value="ATP-grasp fold, B domain"/>
    <property type="match status" value="1"/>
</dbReference>
<dbReference type="AlphaFoldDB" id="A0A0R2LG28"/>
<dbReference type="GO" id="GO:0005829">
    <property type="term" value="C:cytosol"/>
    <property type="evidence" value="ECO:0007669"/>
    <property type="project" value="TreeGrafter"/>
</dbReference>
<evidence type="ECO:0000256" key="6">
    <source>
        <dbReference type="ARBA" id="ARBA00023211"/>
    </source>
</evidence>
<feature type="domain" description="ATP-grasp" evidence="10">
    <location>
        <begin position="122"/>
        <end position="308"/>
    </location>
</feature>
<keyword evidence="3 8" id="KW-0547">Nucleotide-binding</keyword>
<reference evidence="11 12" key="1">
    <citation type="journal article" date="2015" name="Genome Announc.">
        <title>Expanding the biotechnology potential of lactobacilli through comparative genomics of 213 strains and associated genera.</title>
        <authorList>
            <person name="Sun Z."/>
            <person name="Harris H.M."/>
            <person name="McCann A."/>
            <person name="Guo C."/>
            <person name="Argimon S."/>
            <person name="Zhang W."/>
            <person name="Yang X."/>
            <person name="Jeffery I.B."/>
            <person name="Cooney J.C."/>
            <person name="Kagawa T.F."/>
            <person name="Liu W."/>
            <person name="Song Y."/>
            <person name="Salvetti E."/>
            <person name="Wrobel A."/>
            <person name="Rasinkangas P."/>
            <person name="Parkhill J."/>
            <person name="Rea M.C."/>
            <person name="O'Sullivan O."/>
            <person name="Ritari J."/>
            <person name="Douillard F.P."/>
            <person name="Paul Ross R."/>
            <person name="Yang R."/>
            <person name="Briner A.E."/>
            <person name="Felis G.E."/>
            <person name="de Vos W.M."/>
            <person name="Barrangou R."/>
            <person name="Klaenhammer T.R."/>
            <person name="Caufield P.W."/>
            <person name="Cui Y."/>
            <person name="Zhang H."/>
            <person name="O'Toole P.W."/>
        </authorList>
    </citation>
    <scope>NUCLEOTIDE SEQUENCE [LARGE SCALE GENOMIC DNA]</scope>
    <source>
        <strain evidence="11 12">NBRC 103219</strain>
    </source>
</reference>
<organism evidence="11 12">
    <name type="scientific">Ligilactobacillus pobuzihii</name>
    <dbReference type="NCBI Taxonomy" id="449659"/>
    <lineage>
        <taxon>Bacteria</taxon>
        <taxon>Bacillati</taxon>
        <taxon>Bacillota</taxon>
        <taxon>Bacilli</taxon>
        <taxon>Lactobacillales</taxon>
        <taxon>Lactobacillaceae</taxon>
        <taxon>Ligilactobacillus</taxon>
    </lineage>
</organism>
<evidence type="ECO:0000256" key="4">
    <source>
        <dbReference type="ARBA" id="ARBA00022755"/>
    </source>
</evidence>
<dbReference type="InterPro" id="IPR011761">
    <property type="entry name" value="ATP-grasp"/>
</dbReference>
<dbReference type="SUPFAM" id="SSF52440">
    <property type="entry name" value="PreATP-grasp domain"/>
    <property type="match status" value="1"/>
</dbReference>
<dbReference type="EMBL" id="JQCN01000051">
    <property type="protein sequence ID" value="KRN98202.1"/>
    <property type="molecule type" value="Genomic_DNA"/>
</dbReference>
<protein>
    <submittedName>
        <fullName evidence="11">Phosphoribosylaminoimidazole carboxylase, ATPase subunit</fullName>
    </submittedName>
</protein>
<accession>A0A0R2LG28</accession>
<evidence type="ECO:0000313" key="12">
    <source>
        <dbReference type="Proteomes" id="UP000051886"/>
    </source>
</evidence>
<comment type="caution">
    <text evidence="11">The sequence shown here is derived from an EMBL/GenBank/DDBJ whole genome shotgun (WGS) entry which is preliminary data.</text>
</comment>
<evidence type="ECO:0000256" key="3">
    <source>
        <dbReference type="ARBA" id="ARBA00022741"/>
    </source>
</evidence>
<dbReference type="GO" id="GO:0046872">
    <property type="term" value="F:metal ion binding"/>
    <property type="evidence" value="ECO:0007669"/>
    <property type="project" value="InterPro"/>
</dbReference>
<keyword evidence="6" id="KW-0464">Manganese</keyword>
<sequence>MKVKESSETKVAEKVIFPSSTIGVIGNSPNGIELVRKAKQMGFKVAAYGSNAESPTLREADLAIVGRGNDQLQLQKFAERCDLVIYESEQVSSESIKFIQRFTNVPQGSEALELMQDRLLERAFFEQINVNIAPYSTIVSLDDIYQAISSIGFPCVLKPIQKGLMHNSQFILRKQSDVAKCAELVEQGTFVLESWVPYEREISIVMVREQSGTMRFLAPLETFYQVHHLNQVVGPAKVADQIWDELKNIASQIGDNLNYVGVMEIGFFLTQSQAIYVKRIVPALHESGYIYQYISNVSLEEEQIRAAVNMPVVTSKVIQQAAIGFFQEKDQQSIKTQWVLKDNWFYHFFRYPASMLPQSKSGFVAITADDGYEAKGQLDSTGIWDEKQPTEEKSED</sequence>
<evidence type="ECO:0000256" key="2">
    <source>
        <dbReference type="ARBA" id="ARBA00001946"/>
    </source>
</evidence>
<evidence type="ECO:0000256" key="7">
    <source>
        <dbReference type="ARBA" id="ARBA00025704"/>
    </source>
</evidence>
<dbReference type="PROSITE" id="PS50975">
    <property type="entry name" value="ATP_GRASP"/>
    <property type="match status" value="1"/>
</dbReference>
<dbReference type="PANTHER" id="PTHR11609">
    <property type="entry name" value="PURINE BIOSYNTHESIS PROTEIN 6/7, PUR6/7"/>
    <property type="match status" value="1"/>
</dbReference>
<dbReference type="Gene3D" id="3.30.1490.20">
    <property type="entry name" value="ATP-grasp fold, A domain"/>
    <property type="match status" value="1"/>
</dbReference>
<evidence type="ECO:0000256" key="8">
    <source>
        <dbReference type="PROSITE-ProRule" id="PRU00409"/>
    </source>
</evidence>
<name>A0A0R2LG28_9LACO</name>
<dbReference type="STRING" id="449659.IV66_GL002144"/>
<dbReference type="InterPro" id="IPR003135">
    <property type="entry name" value="ATP-grasp_carboxylate-amine"/>
</dbReference>
<evidence type="ECO:0000259" key="10">
    <source>
        <dbReference type="PROSITE" id="PS50975"/>
    </source>
</evidence>
<dbReference type="SUPFAM" id="SSF56059">
    <property type="entry name" value="Glutathione synthetase ATP-binding domain-like"/>
    <property type="match status" value="1"/>
</dbReference>
<keyword evidence="12" id="KW-1185">Reference proteome</keyword>
<comment type="cofactor">
    <cofactor evidence="2">
        <name>Mg(2+)</name>
        <dbReference type="ChEBI" id="CHEBI:18420"/>
    </cofactor>
</comment>
<dbReference type="Pfam" id="PF02222">
    <property type="entry name" value="ATP-grasp"/>
    <property type="match status" value="1"/>
</dbReference>
<dbReference type="GO" id="GO:0006164">
    <property type="term" value="P:purine nucleotide biosynthetic process"/>
    <property type="evidence" value="ECO:0007669"/>
    <property type="project" value="UniProtKB-KW"/>
</dbReference>